<comment type="caution">
    <text evidence="2">The sequence shown here is derived from an EMBL/GenBank/DDBJ whole genome shotgun (WGS) entry which is preliminary data.</text>
</comment>
<organism evidence="2 3">
    <name type="scientific">Puccinia coronata f. sp. avenae</name>
    <dbReference type="NCBI Taxonomy" id="200324"/>
    <lineage>
        <taxon>Eukaryota</taxon>
        <taxon>Fungi</taxon>
        <taxon>Dikarya</taxon>
        <taxon>Basidiomycota</taxon>
        <taxon>Pucciniomycotina</taxon>
        <taxon>Pucciniomycetes</taxon>
        <taxon>Pucciniales</taxon>
        <taxon>Pucciniaceae</taxon>
        <taxon>Puccinia</taxon>
    </lineage>
</organism>
<protein>
    <submittedName>
        <fullName evidence="2">Uncharacterized protein</fullName>
    </submittedName>
</protein>
<reference evidence="2 3" key="1">
    <citation type="submission" date="2017-11" db="EMBL/GenBank/DDBJ databases">
        <title>De novo assembly and phasing of dikaryotic genomes from two isolates of Puccinia coronata f. sp. avenae, the causal agent of oat crown rust.</title>
        <authorList>
            <person name="Miller M.E."/>
            <person name="Zhang Y."/>
            <person name="Omidvar V."/>
            <person name="Sperschneider J."/>
            <person name="Schwessinger B."/>
            <person name="Raley C."/>
            <person name="Palmer J.M."/>
            <person name="Garnica D."/>
            <person name="Upadhyaya N."/>
            <person name="Rathjen J."/>
            <person name="Taylor J.M."/>
            <person name="Park R.F."/>
            <person name="Dodds P.N."/>
            <person name="Hirsch C.D."/>
            <person name="Kianian S.F."/>
            <person name="Figueroa M."/>
        </authorList>
    </citation>
    <scope>NUCLEOTIDE SEQUENCE [LARGE SCALE GENOMIC DNA]</scope>
    <source>
        <strain evidence="2">12NC29</strain>
    </source>
</reference>
<evidence type="ECO:0000313" key="3">
    <source>
        <dbReference type="Proteomes" id="UP000235388"/>
    </source>
</evidence>
<feature type="compositionally biased region" description="Low complexity" evidence="1">
    <location>
        <begin position="64"/>
        <end position="78"/>
    </location>
</feature>
<feature type="compositionally biased region" description="Basic residues" evidence="1">
    <location>
        <begin position="51"/>
        <end position="63"/>
    </location>
</feature>
<dbReference type="OrthoDB" id="2507728at2759"/>
<gene>
    <name evidence="2" type="ORF">PCANC_16946</name>
</gene>
<feature type="region of interest" description="Disordered" evidence="1">
    <location>
        <begin position="1"/>
        <end position="115"/>
    </location>
</feature>
<proteinExistence type="predicted"/>
<feature type="compositionally biased region" description="Polar residues" evidence="1">
    <location>
        <begin position="1"/>
        <end position="18"/>
    </location>
</feature>
<sequence length="263" mass="28555">MEMDIDQTQAGTQDSNASIGVPPAPPPSSNKSQDAVKLAKALADPNDPYKGPRKRGKSTRGKGRTPQSSLGSQSQSSLRAQTQATCSTNGKSPSATPSNLSGQTQTNQSSPDVSTSTQESICQFTRSDYKHICFYLEDKENFKQIFGNGSQTLVGGVHLTETQAFDQFAHYLNLVISDLTLTGSQVCQRLDTYKNKYCKAKDFKRNTGAGIEEQEGFASLKQKLKAICPCYNQTRPAKLAQMAASELILDAAIQFKLGRRATK</sequence>
<dbReference type="Proteomes" id="UP000235388">
    <property type="component" value="Unassembled WGS sequence"/>
</dbReference>
<evidence type="ECO:0000313" key="2">
    <source>
        <dbReference type="EMBL" id="PLW45295.1"/>
    </source>
</evidence>
<dbReference type="EMBL" id="PGCJ01000129">
    <property type="protein sequence ID" value="PLW45295.1"/>
    <property type="molecule type" value="Genomic_DNA"/>
</dbReference>
<feature type="compositionally biased region" description="Polar residues" evidence="1">
    <location>
        <begin position="79"/>
        <end position="115"/>
    </location>
</feature>
<evidence type="ECO:0000256" key="1">
    <source>
        <dbReference type="SAM" id="MobiDB-lite"/>
    </source>
</evidence>
<accession>A0A2N5V5M8</accession>
<keyword evidence="3" id="KW-1185">Reference proteome</keyword>
<dbReference type="PANTHER" id="PTHR33246:SF51">
    <property type="entry name" value="MYB_SANT-LIKE DOMAIN-CONTAINING PROTEIN"/>
    <property type="match status" value="1"/>
</dbReference>
<name>A0A2N5V5M8_9BASI</name>
<dbReference type="PANTHER" id="PTHR33246">
    <property type="entry name" value="CCHC-TYPE DOMAIN-CONTAINING PROTEIN"/>
    <property type="match status" value="1"/>
</dbReference>
<dbReference type="AlphaFoldDB" id="A0A2N5V5M8"/>